<dbReference type="Gene3D" id="3.40.50.300">
    <property type="entry name" value="P-loop containing nucleotide triphosphate hydrolases"/>
    <property type="match status" value="4"/>
</dbReference>
<dbReference type="PROSITE" id="PS51198">
    <property type="entry name" value="UVRD_HELICASE_ATP_BIND"/>
    <property type="match status" value="1"/>
</dbReference>
<dbReference type="InterPro" id="IPR014151">
    <property type="entry name" value="DNA_helicase_AddA"/>
</dbReference>
<dbReference type="GO" id="GO:0000725">
    <property type="term" value="P:recombinational repair"/>
    <property type="evidence" value="ECO:0007669"/>
    <property type="project" value="TreeGrafter"/>
</dbReference>
<evidence type="ECO:0000256" key="9">
    <source>
        <dbReference type="ARBA" id="ARBA00023204"/>
    </source>
</evidence>
<comment type="caution">
    <text evidence="19">The sequence shown here is derived from an EMBL/GenBank/DDBJ whole genome shotgun (WGS) entry which is preliminary data.</text>
</comment>
<evidence type="ECO:0000256" key="12">
    <source>
        <dbReference type="ARBA" id="ARBA00034808"/>
    </source>
</evidence>
<keyword evidence="5 15" id="KW-0347">Helicase</keyword>
<keyword evidence="8" id="KW-0238">DNA-binding</keyword>
<evidence type="ECO:0000256" key="10">
    <source>
        <dbReference type="ARBA" id="ARBA00023235"/>
    </source>
</evidence>
<dbReference type="InterPro" id="IPR014016">
    <property type="entry name" value="UvrD-like_ATP-bd"/>
</dbReference>
<evidence type="ECO:0000259" key="18">
    <source>
        <dbReference type="PROSITE" id="PS51217"/>
    </source>
</evidence>
<dbReference type="InterPro" id="IPR038726">
    <property type="entry name" value="PDDEXK_AddAB-type"/>
</dbReference>
<keyword evidence="10" id="KW-0413">Isomerase</keyword>
<evidence type="ECO:0000313" key="20">
    <source>
        <dbReference type="Proteomes" id="UP000766595"/>
    </source>
</evidence>
<dbReference type="PROSITE" id="PS51217">
    <property type="entry name" value="UVRD_HELICASE_CTER"/>
    <property type="match status" value="1"/>
</dbReference>
<evidence type="ECO:0000256" key="2">
    <source>
        <dbReference type="ARBA" id="ARBA00022741"/>
    </source>
</evidence>
<dbReference type="EMBL" id="JAHHZF010000008">
    <property type="protein sequence ID" value="MBT9291215.1"/>
    <property type="molecule type" value="Genomic_DNA"/>
</dbReference>
<evidence type="ECO:0000256" key="7">
    <source>
        <dbReference type="ARBA" id="ARBA00022840"/>
    </source>
</evidence>
<dbReference type="InterPro" id="IPR014017">
    <property type="entry name" value="DNA_helicase_UvrD-like_C"/>
</dbReference>
<name>A0A947GFY7_9HYPH</name>
<keyword evidence="6" id="KW-0269">Exonuclease</keyword>
<feature type="domain" description="UvrD-like helicase ATP-binding" evidence="17">
    <location>
        <begin position="9"/>
        <end position="496"/>
    </location>
</feature>
<evidence type="ECO:0000256" key="4">
    <source>
        <dbReference type="ARBA" id="ARBA00022801"/>
    </source>
</evidence>
<feature type="binding site" evidence="15">
    <location>
        <begin position="30"/>
        <end position="37"/>
    </location>
    <ligand>
        <name>ATP</name>
        <dbReference type="ChEBI" id="CHEBI:30616"/>
    </ligand>
</feature>
<dbReference type="EC" id="5.6.2.4" evidence="12"/>
<evidence type="ECO:0000259" key="17">
    <source>
        <dbReference type="PROSITE" id="PS51198"/>
    </source>
</evidence>
<evidence type="ECO:0000256" key="8">
    <source>
        <dbReference type="ARBA" id="ARBA00023125"/>
    </source>
</evidence>
<dbReference type="GO" id="GO:0033202">
    <property type="term" value="C:DNA helicase complex"/>
    <property type="evidence" value="ECO:0007669"/>
    <property type="project" value="TreeGrafter"/>
</dbReference>
<dbReference type="NCBIfam" id="TIGR02784">
    <property type="entry name" value="addA_alphas"/>
    <property type="match status" value="1"/>
</dbReference>
<dbReference type="GO" id="GO:0005829">
    <property type="term" value="C:cytosol"/>
    <property type="evidence" value="ECO:0007669"/>
    <property type="project" value="TreeGrafter"/>
</dbReference>
<evidence type="ECO:0000313" key="19">
    <source>
        <dbReference type="EMBL" id="MBT9291215.1"/>
    </source>
</evidence>
<dbReference type="SUPFAM" id="SSF52980">
    <property type="entry name" value="Restriction endonuclease-like"/>
    <property type="match status" value="1"/>
</dbReference>
<dbReference type="InterPro" id="IPR011604">
    <property type="entry name" value="PDDEXK-like_dom_sf"/>
</dbReference>
<evidence type="ECO:0000256" key="15">
    <source>
        <dbReference type="PROSITE-ProRule" id="PRU00560"/>
    </source>
</evidence>
<comment type="catalytic activity">
    <reaction evidence="14">
        <text>ATP + H2O = ADP + phosphate + H(+)</text>
        <dbReference type="Rhea" id="RHEA:13065"/>
        <dbReference type="ChEBI" id="CHEBI:15377"/>
        <dbReference type="ChEBI" id="CHEBI:15378"/>
        <dbReference type="ChEBI" id="CHEBI:30616"/>
        <dbReference type="ChEBI" id="CHEBI:43474"/>
        <dbReference type="ChEBI" id="CHEBI:456216"/>
        <dbReference type="EC" id="5.6.2.4"/>
    </reaction>
</comment>
<dbReference type="GO" id="GO:0003677">
    <property type="term" value="F:DNA binding"/>
    <property type="evidence" value="ECO:0007669"/>
    <property type="project" value="UniProtKB-KW"/>
</dbReference>
<reference evidence="19 20" key="1">
    <citation type="submission" date="2021-06" db="EMBL/GenBank/DDBJ databases">
        <authorList>
            <person name="Grouzdev D.S."/>
            <person name="Koziaeva V."/>
        </authorList>
    </citation>
    <scope>NUCLEOTIDE SEQUENCE [LARGE SCALE GENOMIC DNA]</scope>
    <source>
        <strain evidence="19 20">22</strain>
    </source>
</reference>
<keyword evidence="4 15" id="KW-0378">Hydrolase</keyword>
<evidence type="ECO:0000256" key="1">
    <source>
        <dbReference type="ARBA" id="ARBA00022722"/>
    </source>
</evidence>
<accession>A0A947GFY7</accession>
<dbReference type="Gene3D" id="1.10.486.10">
    <property type="entry name" value="PCRA, domain 4"/>
    <property type="match status" value="1"/>
</dbReference>
<dbReference type="Pfam" id="PF13361">
    <property type="entry name" value="UvrD_C"/>
    <property type="match status" value="1"/>
</dbReference>
<dbReference type="GO" id="GO:0043138">
    <property type="term" value="F:3'-5' DNA helicase activity"/>
    <property type="evidence" value="ECO:0007669"/>
    <property type="project" value="UniProtKB-EC"/>
</dbReference>
<evidence type="ECO:0000256" key="13">
    <source>
        <dbReference type="ARBA" id="ARBA00034923"/>
    </source>
</evidence>
<dbReference type="Gene3D" id="3.90.320.10">
    <property type="match status" value="1"/>
</dbReference>
<dbReference type="Pfam" id="PF12705">
    <property type="entry name" value="PDDEXK_1"/>
    <property type="match status" value="1"/>
</dbReference>
<dbReference type="AlphaFoldDB" id="A0A947GFY7"/>
<keyword evidence="1" id="KW-0540">Nuclease</keyword>
<comment type="catalytic activity">
    <reaction evidence="11">
        <text>Couples ATP hydrolysis with the unwinding of duplex DNA by translocating in the 3'-5' direction.</text>
        <dbReference type="EC" id="5.6.2.4"/>
    </reaction>
</comment>
<evidence type="ECO:0000256" key="6">
    <source>
        <dbReference type="ARBA" id="ARBA00022839"/>
    </source>
</evidence>
<dbReference type="InterPro" id="IPR011335">
    <property type="entry name" value="Restrct_endonuc-II-like"/>
</dbReference>
<evidence type="ECO:0000256" key="3">
    <source>
        <dbReference type="ARBA" id="ARBA00022763"/>
    </source>
</evidence>
<proteinExistence type="predicted"/>
<evidence type="ECO:0000256" key="14">
    <source>
        <dbReference type="ARBA" id="ARBA00048988"/>
    </source>
</evidence>
<protein>
    <recommendedName>
        <fullName evidence="12">DNA 3'-5' helicase</fullName>
        <ecNumber evidence="12">5.6.2.4</ecNumber>
    </recommendedName>
    <alternativeName>
        <fullName evidence="13">DNA 3'-5' helicase II</fullName>
    </alternativeName>
</protein>
<feature type="domain" description="UvrD-like helicase C-terminal" evidence="18">
    <location>
        <begin position="525"/>
        <end position="823"/>
    </location>
</feature>
<dbReference type="GO" id="GO:0004527">
    <property type="term" value="F:exonuclease activity"/>
    <property type="evidence" value="ECO:0007669"/>
    <property type="project" value="UniProtKB-KW"/>
</dbReference>
<dbReference type="GO" id="GO:0005524">
    <property type="term" value="F:ATP binding"/>
    <property type="evidence" value="ECO:0007669"/>
    <property type="project" value="UniProtKB-UniRule"/>
</dbReference>
<dbReference type="RefSeq" id="WP_261969781.1">
    <property type="nucleotide sequence ID" value="NZ_JAHHZF010000008.1"/>
</dbReference>
<dbReference type="PANTHER" id="PTHR11070:SF2">
    <property type="entry name" value="ATP-DEPENDENT DNA HELICASE SRS2"/>
    <property type="match status" value="1"/>
</dbReference>
<dbReference type="Pfam" id="PF00580">
    <property type="entry name" value="UvrD-helicase"/>
    <property type="match status" value="2"/>
</dbReference>
<dbReference type="Proteomes" id="UP000766595">
    <property type="component" value="Unassembled WGS sequence"/>
</dbReference>
<evidence type="ECO:0000256" key="11">
    <source>
        <dbReference type="ARBA" id="ARBA00034617"/>
    </source>
</evidence>
<dbReference type="PANTHER" id="PTHR11070">
    <property type="entry name" value="UVRD / RECB / PCRA DNA HELICASE FAMILY MEMBER"/>
    <property type="match status" value="1"/>
</dbReference>
<gene>
    <name evidence="19" type="primary">addA</name>
    <name evidence="19" type="ORF">KL771_17245</name>
</gene>
<dbReference type="InterPro" id="IPR027417">
    <property type="entry name" value="P-loop_NTPase"/>
</dbReference>
<keyword evidence="3" id="KW-0227">DNA damage</keyword>
<feature type="compositionally biased region" description="Basic and acidic residues" evidence="16">
    <location>
        <begin position="11"/>
        <end position="20"/>
    </location>
</feature>
<feature type="region of interest" description="Disordered" evidence="16">
    <location>
        <begin position="1"/>
        <end position="25"/>
    </location>
</feature>
<organism evidence="19 20">
    <name type="scientific">Prosthecodimorpha staleyi</name>
    <dbReference type="NCBI Taxonomy" id="2840188"/>
    <lineage>
        <taxon>Bacteria</taxon>
        <taxon>Pseudomonadati</taxon>
        <taxon>Pseudomonadota</taxon>
        <taxon>Alphaproteobacteria</taxon>
        <taxon>Hyphomicrobiales</taxon>
        <taxon>Ancalomicrobiaceae</taxon>
        <taxon>Prosthecodimorpha</taxon>
    </lineage>
</organism>
<keyword evidence="7 15" id="KW-0067">ATP-binding</keyword>
<evidence type="ECO:0000256" key="16">
    <source>
        <dbReference type="SAM" id="MobiDB-lite"/>
    </source>
</evidence>
<keyword evidence="9" id="KW-0234">DNA repair</keyword>
<keyword evidence="2 15" id="KW-0547">Nucleotide-binding</keyword>
<dbReference type="InterPro" id="IPR000212">
    <property type="entry name" value="DNA_helicase_UvrD/REP"/>
</dbReference>
<keyword evidence="20" id="KW-1185">Reference proteome</keyword>
<evidence type="ECO:0000256" key="5">
    <source>
        <dbReference type="ARBA" id="ARBA00022806"/>
    </source>
</evidence>
<sequence>MSGARFVVPKDTADRQRRASDPGASAWVSANAGSGKTHVLTRRVMRILLAGTPASKILCLTFTKAAAATMSNRVFDDLAKWAVADDESLVLSLTDVTGTVPAAGDLIRARRLFAAAIETPGGLKIQTIHGFCERILQQFPIEADLAGNFEILDEAGERELIDRARNRILVRAAAEGPDGHLGAALAAVIDTAGEDGFTSALDELVRRRDSFRRAFRTAEIGDFARIEGLLGTALGLPPGETAETAADAILQSPDFSGPWLDRFITAAGQSDKQTDIGLAHSFGRVRGASQEAAREAWLDIFLTKDRKPRAASRFATKFVKDRIGDLEERLDRESTRLAGLVDRMVAHRARAATLALIALGDAVLADYEMSKRARGALDFDDLIARTLQLLSRSEAAAWVQYKLDRGIDHVLVDEAQDTSPRQWAIVRQLTEEFFAGEGARRGRTIFAVGDEKQSIYSFQDAAPKEFGANEAHFATLVPRGGGRFDRVPLDLSFRSTPDVLEAVDRVFAAPEMQAGVAGGGWQRHLAVRAAAPGLVEIWPPVMPVAQSEPEDWTAPIDRLGAAAPPLLLARRIADEIERLTAPGFRLEGTGRPVRPRDVLILVRKRGAFVEAMNRVLKERGIPAAGADRLRLTDHIAIEDLIALGRVVLLPEDDLSLATVLKSPLIGLSEEQLYRIAARRESDRTALWDALREAAGDGLAGADAGGGAMAGADEARDATDPAIAEAYRRLAGWRRRADLVPPFEFYAGILSAEGGRRRFVARLGPEADDVIDEFLAAALAHDRVAAPSLAGFLAAFAASPPEIKREMDEARDEVRVMTVHGAKGLEAPVVFLVDGGSKPVNARHAPKLVAVPVVAAAGLDAVPLLVWCPRKDLRSARIEAAIADWQREQGEEYRRLLYVAMTRAADRLYVVAHAGRSGLDDECWFQAIDQVLAAAPEAVRIEAPDGTLTATRWRAAERPPVPPVAEATTAGPVESPLPDWIARPAPSVAGPDLLRPSKALAEIETREALPAYPAVSAFEAALTPESFEARRGRVIHKLLEVLPDMAPARRRTAAEAFVARTLADSEAADRGRLVDEVLRVIEDQAFAALFAPGSRAEVAIAGEIALADGTRRAVSGQIDRLAVSATDVVVLDYKTNRNPPSDAAGTPRDYLAQMAVYRRVLADIFPGRRIRCAILWTARPAIVELDPAALDAMAASLSFS</sequence>
<dbReference type="SUPFAM" id="SSF52540">
    <property type="entry name" value="P-loop containing nucleoside triphosphate hydrolases"/>
    <property type="match status" value="1"/>
</dbReference>